<feature type="non-terminal residue" evidence="1">
    <location>
        <position position="1"/>
    </location>
</feature>
<name>X1V4H2_9ZZZZ</name>
<protein>
    <submittedName>
        <fullName evidence="1">Uncharacterized protein</fullName>
    </submittedName>
</protein>
<sequence>PQHFLCHYHRDDWFHWKNPELDLINHKKQPEKWHQVWEEGWNKFVTFMQDQRSEAER</sequence>
<accession>X1V4H2</accession>
<organism evidence="1">
    <name type="scientific">marine sediment metagenome</name>
    <dbReference type="NCBI Taxonomy" id="412755"/>
    <lineage>
        <taxon>unclassified sequences</taxon>
        <taxon>metagenomes</taxon>
        <taxon>ecological metagenomes</taxon>
    </lineage>
</organism>
<evidence type="ECO:0000313" key="1">
    <source>
        <dbReference type="EMBL" id="GAJ10707.1"/>
    </source>
</evidence>
<reference evidence="1" key="1">
    <citation type="journal article" date="2014" name="Front. Microbiol.">
        <title>High frequency of phylogenetically diverse reductive dehalogenase-homologous genes in deep subseafloor sedimentary metagenomes.</title>
        <authorList>
            <person name="Kawai M."/>
            <person name="Futagami T."/>
            <person name="Toyoda A."/>
            <person name="Takaki Y."/>
            <person name="Nishi S."/>
            <person name="Hori S."/>
            <person name="Arai W."/>
            <person name="Tsubouchi T."/>
            <person name="Morono Y."/>
            <person name="Uchiyama I."/>
            <person name="Ito T."/>
            <person name="Fujiyama A."/>
            <person name="Inagaki F."/>
            <person name="Takami H."/>
        </authorList>
    </citation>
    <scope>NUCLEOTIDE SEQUENCE</scope>
    <source>
        <strain evidence="1">Expedition CK06-06</strain>
    </source>
</reference>
<proteinExistence type="predicted"/>
<dbReference type="AlphaFoldDB" id="X1V4H2"/>
<gene>
    <name evidence="1" type="ORF">S12H4_49255</name>
</gene>
<comment type="caution">
    <text evidence="1">The sequence shown here is derived from an EMBL/GenBank/DDBJ whole genome shotgun (WGS) entry which is preliminary data.</text>
</comment>
<dbReference type="EMBL" id="BARW01030882">
    <property type="protein sequence ID" value="GAJ10707.1"/>
    <property type="molecule type" value="Genomic_DNA"/>
</dbReference>